<keyword evidence="3" id="KW-1185">Reference proteome</keyword>
<dbReference type="SUPFAM" id="SSF52087">
    <property type="entry name" value="CRAL/TRIO domain"/>
    <property type="match status" value="1"/>
</dbReference>
<evidence type="ECO:0000313" key="3">
    <source>
        <dbReference type="Proteomes" id="UP001566132"/>
    </source>
</evidence>
<dbReference type="InterPro" id="IPR036865">
    <property type="entry name" value="CRAL-TRIO_dom_sf"/>
</dbReference>
<dbReference type="PROSITE" id="PS50191">
    <property type="entry name" value="CRAL_TRIO"/>
    <property type="match status" value="1"/>
</dbReference>
<dbReference type="Pfam" id="PF00650">
    <property type="entry name" value="CRAL_TRIO"/>
    <property type="match status" value="1"/>
</dbReference>
<evidence type="ECO:0000313" key="2">
    <source>
        <dbReference type="EMBL" id="KAL1502438.1"/>
    </source>
</evidence>
<dbReference type="PANTHER" id="PTHR10174:SF222">
    <property type="entry name" value="GH10083P-RELATED"/>
    <property type="match status" value="1"/>
</dbReference>
<proteinExistence type="predicted"/>
<name>A0ABD1EUH4_HYPHA</name>
<organism evidence="2 3">
    <name type="scientific">Hypothenemus hampei</name>
    <name type="common">Coffee berry borer</name>
    <dbReference type="NCBI Taxonomy" id="57062"/>
    <lineage>
        <taxon>Eukaryota</taxon>
        <taxon>Metazoa</taxon>
        <taxon>Ecdysozoa</taxon>
        <taxon>Arthropoda</taxon>
        <taxon>Hexapoda</taxon>
        <taxon>Insecta</taxon>
        <taxon>Pterygota</taxon>
        <taxon>Neoptera</taxon>
        <taxon>Endopterygota</taxon>
        <taxon>Coleoptera</taxon>
        <taxon>Polyphaga</taxon>
        <taxon>Cucujiformia</taxon>
        <taxon>Curculionidae</taxon>
        <taxon>Scolytinae</taxon>
        <taxon>Hypothenemus</taxon>
    </lineage>
</organism>
<dbReference type="CDD" id="cd00170">
    <property type="entry name" value="SEC14"/>
    <property type="match status" value="1"/>
</dbReference>
<dbReference type="Gene3D" id="3.40.525.10">
    <property type="entry name" value="CRAL-TRIO lipid binding domain"/>
    <property type="match status" value="1"/>
</dbReference>
<sequence>MSKLSKLLQVTEEEKNAILNHFSMTEEDFEENINILKEWIQQSNHLPKEDDDSKLRLVLLNSKMSLEKAKQCVEGYYRIRTQYSDEFFDKLVPSTESYTQGKRLVKTAIMPKLTPDLCRITIFKSTDPHGEADNAYIYHVPVIMMAEMRITKELCLSNVIIIDFDGYSWKNLMKYTPTVNEKLLDMMNSINLRIKSIHFINTSSILEPVMRILKTLLPAKLVNKIHIHKTYQTLTDFIPIECLPSNYGGKQKSIEELYDDWCEQIEESNELFEKLLNIKSTEKIELDPFHRDMFGCGVDGSFKKLALD</sequence>
<dbReference type="PANTHER" id="PTHR10174">
    <property type="entry name" value="ALPHA-TOCOPHEROL TRANSFER PROTEIN-RELATED"/>
    <property type="match status" value="1"/>
</dbReference>
<dbReference type="InterPro" id="IPR001251">
    <property type="entry name" value="CRAL-TRIO_dom"/>
</dbReference>
<dbReference type="Proteomes" id="UP001566132">
    <property type="component" value="Unassembled WGS sequence"/>
</dbReference>
<dbReference type="AlphaFoldDB" id="A0ABD1EUH4"/>
<dbReference type="InterPro" id="IPR036273">
    <property type="entry name" value="CRAL/TRIO_N_dom_sf"/>
</dbReference>
<gene>
    <name evidence="2" type="ORF">ABEB36_007579</name>
</gene>
<accession>A0ABD1EUH4</accession>
<evidence type="ECO:0000259" key="1">
    <source>
        <dbReference type="PROSITE" id="PS50191"/>
    </source>
</evidence>
<feature type="domain" description="CRAL-TRIO" evidence="1">
    <location>
        <begin position="32"/>
        <end position="255"/>
    </location>
</feature>
<dbReference type="SUPFAM" id="SSF46938">
    <property type="entry name" value="CRAL/TRIO N-terminal domain"/>
    <property type="match status" value="1"/>
</dbReference>
<dbReference type="EMBL" id="JBDJPC010000005">
    <property type="protein sequence ID" value="KAL1502438.1"/>
    <property type="molecule type" value="Genomic_DNA"/>
</dbReference>
<protein>
    <recommendedName>
        <fullName evidence="1">CRAL-TRIO domain-containing protein</fullName>
    </recommendedName>
</protein>
<reference evidence="2 3" key="1">
    <citation type="submission" date="2024-05" db="EMBL/GenBank/DDBJ databases">
        <title>Genetic variation in Jamaican populations of the coffee berry borer (Hypothenemus hampei).</title>
        <authorList>
            <person name="Errbii M."/>
            <person name="Myrie A."/>
        </authorList>
    </citation>
    <scope>NUCLEOTIDE SEQUENCE [LARGE SCALE GENOMIC DNA]</scope>
    <source>
        <strain evidence="2">JA-Hopewell-2020-01-JO</strain>
        <tissue evidence="2">Whole body</tissue>
    </source>
</reference>
<comment type="caution">
    <text evidence="2">The sequence shown here is derived from an EMBL/GenBank/DDBJ whole genome shotgun (WGS) entry which is preliminary data.</text>
</comment>